<proteinExistence type="predicted"/>
<evidence type="ECO:0000313" key="2">
    <source>
        <dbReference type="EMBL" id="VFT81120.1"/>
    </source>
</evidence>
<reference evidence="2 3" key="1">
    <citation type="submission" date="2019-03" db="EMBL/GenBank/DDBJ databases">
        <authorList>
            <person name="Gaulin E."/>
            <person name="Dumas B."/>
        </authorList>
    </citation>
    <scope>NUCLEOTIDE SEQUENCE [LARGE SCALE GENOMIC DNA]</scope>
    <source>
        <strain evidence="2">CBS 568.67</strain>
    </source>
</reference>
<dbReference type="EMBL" id="VJMH01000845">
    <property type="protein sequence ID" value="KAF0714268.1"/>
    <property type="molecule type" value="Genomic_DNA"/>
</dbReference>
<keyword evidence="3" id="KW-1185">Reference proteome</keyword>
<dbReference type="Proteomes" id="UP000332933">
    <property type="component" value="Unassembled WGS sequence"/>
</dbReference>
<dbReference type="OrthoDB" id="66264at2759"/>
<reference evidence="1" key="2">
    <citation type="submission" date="2019-06" db="EMBL/GenBank/DDBJ databases">
        <title>Genomics analysis of Aphanomyces spp. identifies a new class of oomycete effector associated with host adaptation.</title>
        <authorList>
            <person name="Gaulin E."/>
        </authorList>
    </citation>
    <scope>NUCLEOTIDE SEQUENCE</scope>
    <source>
        <strain evidence="1">CBS 578.67</strain>
    </source>
</reference>
<evidence type="ECO:0000313" key="1">
    <source>
        <dbReference type="EMBL" id="KAF0714268.1"/>
    </source>
</evidence>
<organism evidence="2 3">
    <name type="scientific">Aphanomyces stellatus</name>
    <dbReference type="NCBI Taxonomy" id="120398"/>
    <lineage>
        <taxon>Eukaryota</taxon>
        <taxon>Sar</taxon>
        <taxon>Stramenopiles</taxon>
        <taxon>Oomycota</taxon>
        <taxon>Saprolegniomycetes</taxon>
        <taxon>Saprolegniales</taxon>
        <taxon>Verrucalvaceae</taxon>
        <taxon>Aphanomyces</taxon>
    </lineage>
</organism>
<name>A0A485KBZ2_9STRA</name>
<dbReference type="AlphaFoldDB" id="A0A485KBZ2"/>
<evidence type="ECO:0000313" key="3">
    <source>
        <dbReference type="Proteomes" id="UP000332933"/>
    </source>
</evidence>
<gene>
    <name evidence="2" type="primary">Aste57867_3983</name>
    <name evidence="1" type="ORF">As57867_003972</name>
    <name evidence="2" type="ORF">ASTE57867_3983</name>
</gene>
<sequence>MADSTIMGDVEDMEPVFMDKKAKRRLYDRKKQKKKLAEVKMLQNLIQDLSVKAGELKYFKQSMLPWKDIAISLGRESADAYDANRMLRGELFQVENLAMEMGKWVVAMQSPPVPHAPKIQHTCWRYTSLPKSDAARLMGFDWITQHLYHNIDRFVDQCRFPSHFERHFSIHAEFVDDTHLVDQCAQRVEPVSLDVAASILHNTIFQYPGHDKVLETPGADMHYVRYKAAVGQDFFFENTLMREFRDAKRYIIVVHVISDDDKHPNVGVRRDWTQWYMAEAVDATHTVIREGMRWYGLRTAKRCLSIEESTAKYGPLLASLPTEEAKLAKYEAYLQSNMQIEFEKDCGDFRNLMAQHNPSV</sequence>
<protein>
    <submittedName>
        <fullName evidence="2">Aste57867_3983 protein</fullName>
    </submittedName>
</protein>
<dbReference type="EMBL" id="CAADRA010000845">
    <property type="protein sequence ID" value="VFT81120.1"/>
    <property type="molecule type" value="Genomic_DNA"/>
</dbReference>
<accession>A0A485KBZ2</accession>